<keyword evidence="1" id="KW-0808">Transferase</keyword>
<dbReference type="RefSeq" id="XP_002670088.1">
    <property type="nucleotide sequence ID" value="XM_002670042.1"/>
</dbReference>
<dbReference type="InterPro" id="IPR050508">
    <property type="entry name" value="Methyltransf_Superfamily"/>
</dbReference>
<dbReference type="KEGG" id="ngr:NAEGRDRAFT_81956"/>
<organism evidence="2">
    <name type="scientific">Naegleria gruberi</name>
    <name type="common">Amoeba</name>
    <dbReference type="NCBI Taxonomy" id="5762"/>
    <lineage>
        <taxon>Eukaryota</taxon>
        <taxon>Discoba</taxon>
        <taxon>Heterolobosea</taxon>
        <taxon>Tetramitia</taxon>
        <taxon>Eutetramitia</taxon>
        <taxon>Vahlkampfiidae</taxon>
        <taxon>Naegleria</taxon>
    </lineage>
</organism>
<dbReference type="Pfam" id="PF13489">
    <property type="entry name" value="Methyltransf_23"/>
    <property type="match status" value="1"/>
</dbReference>
<evidence type="ECO:0000313" key="1">
    <source>
        <dbReference type="EMBL" id="EFC37344.1"/>
    </source>
</evidence>
<dbReference type="PANTHER" id="PTHR42912">
    <property type="entry name" value="METHYLTRANSFERASE"/>
    <property type="match status" value="1"/>
</dbReference>
<protein>
    <submittedName>
        <fullName evidence="1">S-adenosylmethionine-dependent methyltransferase</fullName>
    </submittedName>
</protein>
<sequence length="280" mass="32220">MKPRWFQLVSHIGQFKTLNPDYSFPLNFTQKAEILNKSHKKMSQQVIDLNKQHFDKMALDWGTNPIFAEMSRKFATGIMEELRKHLTNQSSMQVMDFGCGTGALSLYLLNEYGQSVECLDAVDVSEGMLKQFAEKKEKLVGEGMLNGNLLQIHNLNLTTDDHALIGKKNSYDLIVSSMCFHHLPNIPEKLKLFASYLKPSGKLVFLDMDKDFPLIETFHPRNMGDELQYESGFSEAELREWLDLAGFENHQFARNVTIEKKGWDDVMRSYTLMTTTSFKK</sequence>
<dbReference type="CDD" id="cd02440">
    <property type="entry name" value="AdoMet_MTases"/>
    <property type="match status" value="1"/>
</dbReference>
<keyword evidence="2" id="KW-1185">Reference proteome</keyword>
<dbReference type="InterPro" id="IPR029063">
    <property type="entry name" value="SAM-dependent_MTases_sf"/>
</dbReference>
<dbReference type="GeneID" id="8853735"/>
<dbReference type="AlphaFoldDB" id="D2W0T2"/>
<gene>
    <name evidence="1" type="ORF">NAEGRDRAFT_81956</name>
</gene>
<dbReference type="GO" id="GO:0008168">
    <property type="term" value="F:methyltransferase activity"/>
    <property type="evidence" value="ECO:0007669"/>
    <property type="project" value="UniProtKB-KW"/>
</dbReference>
<accession>D2W0T2</accession>
<dbReference type="VEuPathDB" id="AmoebaDB:NAEGRDRAFT_81956"/>
<dbReference type="STRING" id="5762.D2W0T2"/>
<dbReference type="EMBL" id="GG738919">
    <property type="protein sequence ID" value="EFC37344.1"/>
    <property type="molecule type" value="Genomic_DNA"/>
</dbReference>
<evidence type="ECO:0000313" key="2">
    <source>
        <dbReference type="Proteomes" id="UP000006671"/>
    </source>
</evidence>
<dbReference type="OrthoDB" id="66144at2759"/>
<reference evidence="1 2" key="1">
    <citation type="journal article" date="2010" name="Cell">
        <title>The genome of Naegleria gruberi illuminates early eukaryotic versatility.</title>
        <authorList>
            <person name="Fritz-Laylin L.K."/>
            <person name="Prochnik S.E."/>
            <person name="Ginger M.L."/>
            <person name="Dacks J.B."/>
            <person name="Carpenter M.L."/>
            <person name="Field M.C."/>
            <person name="Kuo A."/>
            <person name="Paredez A."/>
            <person name="Chapman J."/>
            <person name="Pham J."/>
            <person name="Shu S."/>
            <person name="Neupane R."/>
            <person name="Cipriano M."/>
            <person name="Mancuso J."/>
            <person name="Tu H."/>
            <person name="Salamov A."/>
            <person name="Lindquist E."/>
            <person name="Shapiro H."/>
            <person name="Lucas S."/>
            <person name="Grigoriev I.V."/>
            <person name="Cande W.Z."/>
            <person name="Fulton C."/>
            <person name="Rokhsar D.S."/>
            <person name="Dawson S.C."/>
        </authorList>
    </citation>
    <scope>NUCLEOTIDE SEQUENCE [LARGE SCALE GENOMIC DNA]</scope>
    <source>
        <strain evidence="1 2">NEG-M</strain>
    </source>
</reference>
<name>D2W0T2_NAEGR</name>
<keyword evidence="1" id="KW-0489">Methyltransferase</keyword>
<dbReference type="InParanoid" id="D2W0T2"/>
<dbReference type="eggNOG" id="ENOG502S7K8">
    <property type="taxonomic scope" value="Eukaryota"/>
</dbReference>
<dbReference type="Proteomes" id="UP000006671">
    <property type="component" value="Unassembled WGS sequence"/>
</dbReference>
<dbReference type="GO" id="GO:0032259">
    <property type="term" value="P:methylation"/>
    <property type="evidence" value="ECO:0007669"/>
    <property type="project" value="UniProtKB-KW"/>
</dbReference>
<dbReference type="SUPFAM" id="SSF53335">
    <property type="entry name" value="S-adenosyl-L-methionine-dependent methyltransferases"/>
    <property type="match status" value="1"/>
</dbReference>
<proteinExistence type="predicted"/>
<dbReference type="Gene3D" id="3.40.50.150">
    <property type="entry name" value="Vaccinia Virus protein VP39"/>
    <property type="match status" value="1"/>
</dbReference>